<keyword evidence="2" id="KW-1185">Reference proteome</keyword>
<sequence>MSCSLPGVHPTKCFLSFAVATQMAACKTLSRQCGNWGTARLELSSTESRSSLPKYEYQYALRLLTHLHIMTLYCSVRAARFPSSSPPSFRHWALGIGHRASDMEQWAAKLFASSPPLACYIKAANSLSLHLFQHWDPNSRVLQP</sequence>
<evidence type="ECO:0000313" key="1">
    <source>
        <dbReference type="EMBL" id="PMD34603.1"/>
    </source>
</evidence>
<dbReference type="AlphaFoldDB" id="A0A2J6R7V3"/>
<dbReference type="EMBL" id="KZ613953">
    <property type="protein sequence ID" value="PMD34603.1"/>
    <property type="molecule type" value="Genomic_DNA"/>
</dbReference>
<name>A0A2J6R7V3_HYAVF</name>
<proteinExistence type="predicted"/>
<evidence type="ECO:0000313" key="2">
    <source>
        <dbReference type="Proteomes" id="UP000235786"/>
    </source>
</evidence>
<dbReference type="Proteomes" id="UP000235786">
    <property type="component" value="Unassembled WGS sequence"/>
</dbReference>
<accession>A0A2J6R7V3</accession>
<gene>
    <name evidence="1" type="ORF">L207DRAFT_588120</name>
</gene>
<organism evidence="1 2">
    <name type="scientific">Hyaloscypha variabilis (strain UAMH 11265 / GT02V1 / F)</name>
    <name type="common">Meliniomyces variabilis</name>
    <dbReference type="NCBI Taxonomy" id="1149755"/>
    <lineage>
        <taxon>Eukaryota</taxon>
        <taxon>Fungi</taxon>
        <taxon>Dikarya</taxon>
        <taxon>Ascomycota</taxon>
        <taxon>Pezizomycotina</taxon>
        <taxon>Leotiomycetes</taxon>
        <taxon>Helotiales</taxon>
        <taxon>Hyaloscyphaceae</taxon>
        <taxon>Hyaloscypha</taxon>
        <taxon>Hyaloscypha variabilis</taxon>
    </lineage>
</organism>
<reference evidence="1 2" key="1">
    <citation type="submission" date="2016-04" db="EMBL/GenBank/DDBJ databases">
        <title>A degradative enzymes factory behind the ericoid mycorrhizal symbiosis.</title>
        <authorList>
            <consortium name="DOE Joint Genome Institute"/>
            <person name="Martino E."/>
            <person name="Morin E."/>
            <person name="Grelet G."/>
            <person name="Kuo A."/>
            <person name="Kohler A."/>
            <person name="Daghino S."/>
            <person name="Barry K."/>
            <person name="Choi C."/>
            <person name="Cichocki N."/>
            <person name="Clum A."/>
            <person name="Copeland A."/>
            <person name="Hainaut M."/>
            <person name="Haridas S."/>
            <person name="Labutti K."/>
            <person name="Lindquist E."/>
            <person name="Lipzen A."/>
            <person name="Khouja H.-R."/>
            <person name="Murat C."/>
            <person name="Ohm R."/>
            <person name="Olson A."/>
            <person name="Spatafora J."/>
            <person name="Veneault-Fourrey C."/>
            <person name="Henrissat B."/>
            <person name="Grigoriev I."/>
            <person name="Martin F."/>
            <person name="Perotto S."/>
        </authorList>
    </citation>
    <scope>NUCLEOTIDE SEQUENCE [LARGE SCALE GENOMIC DNA]</scope>
    <source>
        <strain evidence="1 2">F</strain>
    </source>
</reference>
<protein>
    <submittedName>
        <fullName evidence="1">Uncharacterized protein</fullName>
    </submittedName>
</protein>